<keyword evidence="3" id="KW-1185">Reference proteome</keyword>
<accession>A0A2A9PIG5</accession>
<feature type="compositionally biased region" description="Polar residues" evidence="1">
    <location>
        <begin position="1"/>
        <end position="11"/>
    </location>
</feature>
<evidence type="ECO:0000256" key="1">
    <source>
        <dbReference type="SAM" id="MobiDB-lite"/>
    </source>
</evidence>
<feature type="compositionally biased region" description="Basic residues" evidence="1">
    <location>
        <begin position="34"/>
        <end position="51"/>
    </location>
</feature>
<proteinExistence type="predicted"/>
<organism evidence="2 3">
    <name type="scientific">Ophiocordyceps unilateralis</name>
    <name type="common">Zombie-ant fungus</name>
    <name type="synonym">Torrubia unilateralis</name>
    <dbReference type="NCBI Taxonomy" id="268505"/>
    <lineage>
        <taxon>Eukaryota</taxon>
        <taxon>Fungi</taxon>
        <taxon>Dikarya</taxon>
        <taxon>Ascomycota</taxon>
        <taxon>Pezizomycotina</taxon>
        <taxon>Sordariomycetes</taxon>
        <taxon>Hypocreomycetidae</taxon>
        <taxon>Hypocreales</taxon>
        <taxon>Ophiocordycipitaceae</taxon>
        <taxon>Ophiocordyceps</taxon>
    </lineage>
</organism>
<reference evidence="2 3" key="2">
    <citation type="journal article" date="2017" name="Sci. Rep.">
        <title>Ant-infecting Ophiocordyceps genomes reveal a high diversity of potential behavioral manipulation genes and a possible major role for enterotoxins.</title>
        <authorList>
            <person name="de Bekker C."/>
            <person name="Ohm R.A."/>
            <person name="Evans H.C."/>
            <person name="Brachmann A."/>
            <person name="Hughes D.P."/>
        </authorList>
    </citation>
    <scope>NUCLEOTIDE SEQUENCE [LARGE SCALE GENOMIC DNA]</scope>
    <source>
        <strain evidence="2 3">SC16a</strain>
    </source>
</reference>
<name>A0A2A9PIG5_OPHUN</name>
<evidence type="ECO:0000313" key="3">
    <source>
        <dbReference type="Proteomes" id="UP000037136"/>
    </source>
</evidence>
<feature type="compositionally biased region" description="Basic and acidic residues" evidence="1">
    <location>
        <begin position="13"/>
        <end position="28"/>
    </location>
</feature>
<feature type="compositionally biased region" description="Basic and acidic residues" evidence="1">
    <location>
        <begin position="84"/>
        <end position="96"/>
    </location>
</feature>
<gene>
    <name evidence="2" type="ORF">XA68_10511</name>
</gene>
<dbReference type="EMBL" id="LAZP02000112">
    <property type="protein sequence ID" value="PFH60712.1"/>
    <property type="molecule type" value="Genomic_DNA"/>
</dbReference>
<comment type="caution">
    <text evidence="2">The sequence shown here is derived from an EMBL/GenBank/DDBJ whole genome shotgun (WGS) entry which is preliminary data.</text>
</comment>
<protein>
    <submittedName>
        <fullName evidence="2">Uncharacterized protein</fullName>
    </submittedName>
</protein>
<evidence type="ECO:0000313" key="2">
    <source>
        <dbReference type="EMBL" id="PFH60712.1"/>
    </source>
</evidence>
<reference evidence="2 3" key="1">
    <citation type="journal article" date="2015" name="BMC Genomics">
        <title>Gene expression during zombie ant biting behavior reflects the complexity underlying fungal parasitic behavioral manipulation.</title>
        <authorList>
            <person name="de Bekker C."/>
            <person name="Ohm R.A."/>
            <person name="Loreto R.G."/>
            <person name="Sebastian A."/>
            <person name="Albert I."/>
            <person name="Merrow M."/>
            <person name="Brachmann A."/>
            <person name="Hughes D.P."/>
        </authorList>
    </citation>
    <scope>NUCLEOTIDE SEQUENCE [LARGE SCALE GENOMIC DNA]</scope>
    <source>
        <strain evidence="2 3">SC16a</strain>
    </source>
</reference>
<dbReference type="Proteomes" id="UP000037136">
    <property type="component" value="Unassembled WGS sequence"/>
</dbReference>
<dbReference type="AlphaFoldDB" id="A0A2A9PIG5"/>
<sequence>MDKTNGQSLLNAEQEREAGQGENKRESPTEALSQRRKERGHRRGPRRRRKAGAAQSAGKEHPPAARTKKRPRPPAPVVTAMTIFRRDTSPHRDSHTARRVSQSDWSSRRNPSRARWRWECGAFELESQRPQWFILHLAFTPFSPARDAPYGPFSSGLALPAPTRPLRRHLDTIARDAQIEK</sequence>
<feature type="compositionally biased region" description="Polar residues" evidence="1">
    <location>
        <begin position="99"/>
        <end position="109"/>
    </location>
</feature>
<feature type="region of interest" description="Disordered" evidence="1">
    <location>
        <begin position="1"/>
        <end position="111"/>
    </location>
</feature>